<keyword evidence="5 6" id="KW-0472">Membrane</keyword>
<dbReference type="PROSITE" id="PS51384">
    <property type="entry name" value="FAD_FR"/>
    <property type="match status" value="1"/>
</dbReference>
<gene>
    <name evidence="8" type="ORF">R1flu_001713</name>
</gene>
<feature type="transmembrane region" description="Helical" evidence="6">
    <location>
        <begin position="564"/>
        <end position="588"/>
    </location>
</feature>
<dbReference type="SFLD" id="SFLDG01168">
    <property type="entry name" value="Ferric_reductase_subgroup_(FRE"/>
    <property type="match status" value="1"/>
</dbReference>
<comment type="caution">
    <text evidence="8">The sequence shown here is derived from an EMBL/GenBank/DDBJ whole genome shotgun (WGS) entry which is preliminary data.</text>
</comment>
<dbReference type="Pfam" id="PF08022">
    <property type="entry name" value="FAD_binding_8"/>
    <property type="match status" value="1"/>
</dbReference>
<keyword evidence="3 6" id="KW-1133">Transmembrane helix</keyword>
<protein>
    <recommendedName>
        <fullName evidence="7">FAD-binding FR-type domain-containing protein</fullName>
    </recommendedName>
</protein>
<feature type="transmembrane region" description="Helical" evidence="6">
    <location>
        <begin position="626"/>
        <end position="648"/>
    </location>
</feature>
<organism evidence="8 9">
    <name type="scientific">Riccia fluitans</name>
    <dbReference type="NCBI Taxonomy" id="41844"/>
    <lineage>
        <taxon>Eukaryota</taxon>
        <taxon>Viridiplantae</taxon>
        <taxon>Streptophyta</taxon>
        <taxon>Embryophyta</taxon>
        <taxon>Marchantiophyta</taxon>
        <taxon>Marchantiopsida</taxon>
        <taxon>Marchantiidae</taxon>
        <taxon>Marchantiales</taxon>
        <taxon>Ricciaceae</taxon>
        <taxon>Riccia</taxon>
    </lineage>
</organism>
<feature type="transmembrane region" description="Helical" evidence="6">
    <location>
        <begin position="123"/>
        <end position="142"/>
    </location>
</feature>
<evidence type="ECO:0000256" key="2">
    <source>
        <dbReference type="ARBA" id="ARBA00022692"/>
    </source>
</evidence>
<keyword evidence="9" id="KW-1185">Reference proteome</keyword>
<dbReference type="GO" id="GO:0016491">
    <property type="term" value="F:oxidoreductase activity"/>
    <property type="evidence" value="ECO:0007669"/>
    <property type="project" value="UniProtKB-KW"/>
</dbReference>
<name>A0ABD1Y414_9MARC</name>
<feature type="domain" description="FAD-binding FR-type" evidence="7">
    <location>
        <begin position="322"/>
        <end position="432"/>
    </location>
</feature>
<dbReference type="AlphaFoldDB" id="A0ABD1Y414"/>
<sequence length="752" mass="84316">MAALFTKIALLLILWGLFLFWWIEWLIYPTSAGTDYKAQAIEDTRSDFLDLNGPYYLMWTLPVFLFAIVALVYLEIRQRYPEGQRRTSELPKWRQLLAKISSALFTQPILVGTPMGILTAIDLLVIALVGFTFLWIFCYPLLPALDLVDATKMKPGIDRWMIKVGRVGTWTGRGWYLLMALLFFPISRGSPILRLVNVPFEHAVRYHRWLGHFSLWILLTHSITFSLHIYYTGGRTTESIWQWKRFGVSNLAGVLSMLAGIVLWVTSLELVRKRFFDVFYITHHMYLLVFAFGCWHVGDFSSFYFLGCVMLFFIDRFLRAVQSRKPVSVLSAQVLPSGLIKLKFPMSPSLTYSALGMIYINVPSVSKFQWHPFSTTSSSLEKQDEMSICIKPQGGWTKNLLKSLTDTETKTKSAGCPLKIFAEGPYSPETDYFLRYKTLVLVAGGVGITPFMAIIRDLLCRYQKGQESIPENVELIWCVPRKTDLGTLRDISPEEIYPEVTTSKLKICVRCFVTRENAGNSNWKENPNKAPAEGGLPLGSEEIVFTGADDQPRKEVTHIGESNLWIAAVIAASTTGFIIMHGIFHIAVVRPNNHSSAPFFFEHGAAHSADAGPQGKPFPTAVTVTLLFVSMFLGVVVFGGAVVLAWMLSKRSLSKTEVAFITSPKKTNSAVAGDLEGNQLSLLDQASIVGGSRPSIAGLFEVVGEKYSGEEELCVLVCGPESLQESVADVCRSRNFKYCNTQFQFYSTSFDL</sequence>
<dbReference type="SUPFAM" id="SSF52343">
    <property type="entry name" value="Ferredoxin reductase-like, C-terminal NADP-linked domain"/>
    <property type="match status" value="1"/>
</dbReference>
<feature type="transmembrane region" description="Helical" evidence="6">
    <location>
        <begin position="56"/>
        <end position="76"/>
    </location>
</feature>
<dbReference type="EMBL" id="JBHFFA010000006">
    <property type="protein sequence ID" value="KAL2621508.1"/>
    <property type="molecule type" value="Genomic_DNA"/>
</dbReference>
<comment type="subcellular location">
    <subcellularLocation>
        <location evidence="1">Membrane</location>
        <topology evidence="1">Multi-pass membrane protein</topology>
    </subcellularLocation>
</comment>
<dbReference type="Pfam" id="PF01794">
    <property type="entry name" value="Ferric_reduct"/>
    <property type="match status" value="1"/>
</dbReference>
<evidence type="ECO:0000256" key="1">
    <source>
        <dbReference type="ARBA" id="ARBA00004141"/>
    </source>
</evidence>
<dbReference type="InterPro" id="IPR013130">
    <property type="entry name" value="Fe3_Rdtase_TM_dom"/>
</dbReference>
<keyword evidence="4" id="KW-0560">Oxidoreductase</keyword>
<evidence type="ECO:0000256" key="4">
    <source>
        <dbReference type="ARBA" id="ARBA00023002"/>
    </source>
</evidence>
<evidence type="ECO:0000256" key="3">
    <source>
        <dbReference type="ARBA" id="ARBA00022989"/>
    </source>
</evidence>
<evidence type="ECO:0000313" key="8">
    <source>
        <dbReference type="EMBL" id="KAL2621508.1"/>
    </source>
</evidence>
<evidence type="ECO:0000313" key="9">
    <source>
        <dbReference type="Proteomes" id="UP001605036"/>
    </source>
</evidence>
<dbReference type="PANTHER" id="PTHR11972">
    <property type="entry name" value="NADPH OXIDASE"/>
    <property type="match status" value="1"/>
</dbReference>
<evidence type="ECO:0000256" key="5">
    <source>
        <dbReference type="ARBA" id="ARBA00023136"/>
    </source>
</evidence>
<dbReference type="InterPro" id="IPR013112">
    <property type="entry name" value="FAD-bd_8"/>
</dbReference>
<evidence type="ECO:0000256" key="6">
    <source>
        <dbReference type="SAM" id="Phobius"/>
    </source>
</evidence>
<dbReference type="GO" id="GO:0016020">
    <property type="term" value="C:membrane"/>
    <property type="evidence" value="ECO:0007669"/>
    <property type="project" value="UniProtKB-SubCell"/>
</dbReference>
<dbReference type="SFLD" id="SFLDS00052">
    <property type="entry name" value="Ferric_Reductase_Domain"/>
    <property type="match status" value="1"/>
</dbReference>
<dbReference type="InterPro" id="IPR013121">
    <property type="entry name" value="Fe_red_NAD-bd_6"/>
</dbReference>
<dbReference type="Gene3D" id="3.40.50.80">
    <property type="entry name" value="Nucleotide-binding domain of ferredoxin-NADP reductase (FNR) module"/>
    <property type="match status" value="2"/>
</dbReference>
<accession>A0ABD1Y414</accession>
<feature type="transmembrane region" description="Helical" evidence="6">
    <location>
        <begin position="251"/>
        <end position="271"/>
    </location>
</feature>
<feature type="transmembrane region" description="Helical" evidence="6">
    <location>
        <begin position="175"/>
        <end position="197"/>
    </location>
</feature>
<reference evidence="8 9" key="1">
    <citation type="submission" date="2024-09" db="EMBL/GenBank/DDBJ databases">
        <title>Chromosome-scale assembly of Riccia fluitans.</title>
        <authorList>
            <person name="Paukszto L."/>
            <person name="Sawicki J."/>
            <person name="Karawczyk K."/>
            <person name="Piernik-Szablinska J."/>
            <person name="Szczecinska M."/>
            <person name="Mazdziarz M."/>
        </authorList>
    </citation>
    <scope>NUCLEOTIDE SEQUENCE [LARGE SCALE GENOMIC DNA]</scope>
    <source>
        <strain evidence="8">Rf_01</strain>
        <tissue evidence="8">Aerial parts of the thallus</tissue>
    </source>
</reference>
<evidence type="ECO:0000259" key="7">
    <source>
        <dbReference type="PROSITE" id="PS51384"/>
    </source>
</evidence>
<dbReference type="InterPro" id="IPR039261">
    <property type="entry name" value="FNR_nucleotide-bd"/>
</dbReference>
<dbReference type="Pfam" id="PF08030">
    <property type="entry name" value="NAD_binding_6"/>
    <property type="match status" value="1"/>
</dbReference>
<dbReference type="Proteomes" id="UP001605036">
    <property type="component" value="Unassembled WGS sequence"/>
</dbReference>
<keyword evidence="2 6" id="KW-0812">Transmembrane</keyword>
<dbReference type="InterPro" id="IPR050369">
    <property type="entry name" value="RBOH/FRE"/>
</dbReference>
<dbReference type="CDD" id="cd06186">
    <property type="entry name" value="NOX_Duox_like_FAD_NADP"/>
    <property type="match status" value="1"/>
</dbReference>
<dbReference type="InterPro" id="IPR017927">
    <property type="entry name" value="FAD-bd_FR_type"/>
</dbReference>
<proteinExistence type="predicted"/>
<feature type="transmembrane region" description="Helical" evidence="6">
    <location>
        <begin position="209"/>
        <end position="231"/>
    </location>
</feature>
<dbReference type="PANTHER" id="PTHR11972:SF194">
    <property type="entry name" value="FAD-BINDING FR-TYPE DOMAIN-CONTAINING PROTEIN"/>
    <property type="match status" value="1"/>
</dbReference>